<reference evidence="2 3" key="1">
    <citation type="submission" date="2020-03" db="EMBL/GenBank/DDBJ databases">
        <title>Whole genome shotgun sequence of Phytohabitans flavus NBRC 107702.</title>
        <authorList>
            <person name="Komaki H."/>
            <person name="Tamura T."/>
        </authorList>
    </citation>
    <scope>NUCLEOTIDE SEQUENCE [LARGE SCALE GENOMIC DNA]</scope>
    <source>
        <strain evidence="2 3">NBRC 107702</strain>
    </source>
</reference>
<dbReference type="RefSeq" id="WP_173036346.1">
    <property type="nucleotide sequence ID" value="NZ_AP022870.1"/>
</dbReference>
<feature type="compositionally biased region" description="Basic residues" evidence="1">
    <location>
        <begin position="236"/>
        <end position="247"/>
    </location>
</feature>
<evidence type="ECO:0000313" key="3">
    <source>
        <dbReference type="Proteomes" id="UP000502508"/>
    </source>
</evidence>
<dbReference type="KEGG" id="pfla:Pflav_026610"/>
<keyword evidence="3" id="KW-1185">Reference proteome</keyword>
<feature type="compositionally biased region" description="Low complexity" evidence="1">
    <location>
        <begin position="248"/>
        <end position="257"/>
    </location>
</feature>
<name>A0A6F8XR80_9ACTN</name>
<feature type="region of interest" description="Disordered" evidence="1">
    <location>
        <begin position="195"/>
        <end position="331"/>
    </location>
</feature>
<accession>A0A6F8XR80</accession>
<organism evidence="2 3">
    <name type="scientific">Phytohabitans flavus</name>
    <dbReference type="NCBI Taxonomy" id="1076124"/>
    <lineage>
        <taxon>Bacteria</taxon>
        <taxon>Bacillati</taxon>
        <taxon>Actinomycetota</taxon>
        <taxon>Actinomycetes</taxon>
        <taxon>Micromonosporales</taxon>
        <taxon>Micromonosporaceae</taxon>
    </lineage>
</organism>
<dbReference type="AlphaFoldDB" id="A0A6F8XR80"/>
<proteinExistence type="predicted"/>
<evidence type="ECO:0000313" key="2">
    <source>
        <dbReference type="EMBL" id="BCB76251.1"/>
    </source>
</evidence>
<feature type="compositionally biased region" description="Low complexity" evidence="1">
    <location>
        <begin position="211"/>
        <end position="232"/>
    </location>
</feature>
<evidence type="ECO:0000256" key="1">
    <source>
        <dbReference type="SAM" id="MobiDB-lite"/>
    </source>
</evidence>
<gene>
    <name evidence="2" type="ORF">Pflav_026610</name>
</gene>
<feature type="compositionally biased region" description="Basic residues" evidence="1">
    <location>
        <begin position="314"/>
        <end position="331"/>
    </location>
</feature>
<dbReference type="Proteomes" id="UP000502508">
    <property type="component" value="Chromosome"/>
</dbReference>
<sequence>MQAEQLSWEEIVNRVTIAANYREVTRSAGAWGMAFRRSIALHSSLERLKNKSTSWKGGAADAFRAHVGKLADAAEQNVLAHERVAVHIDACASHLERAIRAIPIPSWKFAEVRQKQVAFAQNGVLQEMGAGEFWNGLLDWMHRQTAGAPLGAAALQEAEDFFRMGEQRARAAYQKLCADYALEMAGMPRGTPVAVPGVKPGEGGRSRGNGAQPKTAAATNPATAPANPLTNPWPTPRRRPPLRRPRRCPTTPYRTFPAWTTRSCRPSSGPASTRWIRSIRSTPSIPGTRRAADRNSRAAGARSPASVAWAGPARCHRSATPSRRRRAWWRR</sequence>
<reference evidence="2 3" key="2">
    <citation type="submission" date="2020-03" db="EMBL/GenBank/DDBJ databases">
        <authorList>
            <person name="Ichikawa N."/>
            <person name="Kimura A."/>
            <person name="Kitahashi Y."/>
            <person name="Uohara A."/>
        </authorList>
    </citation>
    <scope>NUCLEOTIDE SEQUENCE [LARGE SCALE GENOMIC DNA]</scope>
    <source>
        <strain evidence="2 3">NBRC 107702</strain>
    </source>
</reference>
<protein>
    <submittedName>
        <fullName evidence="2">Uncharacterized protein</fullName>
    </submittedName>
</protein>
<dbReference type="EMBL" id="AP022870">
    <property type="protein sequence ID" value="BCB76251.1"/>
    <property type="molecule type" value="Genomic_DNA"/>
</dbReference>
<feature type="compositionally biased region" description="Polar residues" evidence="1">
    <location>
        <begin position="258"/>
        <end position="271"/>
    </location>
</feature>